<evidence type="ECO:0000256" key="3">
    <source>
        <dbReference type="ARBA" id="ARBA00004406"/>
    </source>
</evidence>
<keyword evidence="9 14" id="KW-0560">Oxidoreductase</keyword>
<keyword evidence="7" id="KW-0256">Endoplasmic reticulum</keyword>
<dbReference type="InterPro" id="IPR036396">
    <property type="entry name" value="Cyt_P450_sf"/>
</dbReference>
<keyword evidence="5 13" id="KW-0349">Heme</keyword>
<dbReference type="EMBL" id="HBUF01003148">
    <property type="protein sequence ID" value="CAG6606323.1"/>
    <property type="molecule type" value="Transcribed_RNA"/>
</dbReference>
<evidence type="ECO:0000256" key="9">
    <source>
        <dbReference type="ARBA" id="ARBA00023002"/>
    </source>
</evidence>
<dbReference type="EMBL" id="HBUF01003147">
    <property type="protein sequence ID" value="CAG6606322.1"/>
    <property type="molecule type" value="Transcribed_RNA"/>
</dbReference>
<organism evidence="16">
    <name type="scientific">Cacopsylla melanoneura</name>
    <dbReference type="NCBI Taxonomy" id="428564"/>
    <lineage>
        <taxon>Eukaryota</taxon>
        <taxon>Metazoa</taxon>
        <taxon>Ecdysozoa</taxon>
        <taxon>Arthropoda</taxon>
        <taxon>Hexapoda</taxon>
        <taxon>Insecta</taxon>
        <taxon>Pterygota</taxon>
        <taxon>Neoptera</taxon>
        <taxon>Paraneoptera</taxon>
        <taxon>Hemiptera</taxon>
        <taxon>Sternorrhyncha</taxon>
        <taxon>Psylloidea</taxon>
        <taxon>Psyllidae</taxon>
        <taxon>Psyllinae</taxon>
        <taxon>Cacopsylla</taxon>
    </lineage>
</organism>
<dbReference type="FunFam" id="1.10.630.10:FF:000042">
    <property type="entry name" value="Cytochrome P450"/>
    <property type="match status" value="1"/>
</dbReference>
<evidence type="ECO:0000256" key="4">
    <source>
        <dbReference type="ARBA" id="ARBA00010617"/>
    </source>
</evidence>
<dbReference type="GO" id="GO:0020037">
    <property type="term" value="F:heme binding"/>
    <property type="evidence" value="ECO:0007669"/>
    <property type="project" value="InterPro"/>
</dbReference>
<dbReference type="InterPro" id="IPR017972">
    <property type="entry name" value="Cyt_P450_CS"/>
</dbReference>
<dbReference type="PANTHER" id="PTHR24292:SF54">
    <property type="entry name" value="CYP9F3-RELATED"/>
    <property type="match status" value="1"/>
</dbReference>
<dbReference type="EMBL" id="HBUF01003149">
    <property type="protein sequence ID" value="CAG6606324.1"/>
    <property type="molecule type" value="Transcribed_RNA"/>
</dbReference>
<evidence type="ECO:0000256" key="8">
    <source>
        <dbReference type="ARBA" id="ARBA00022848"/>
    </source>
</evidence>
<feature type="binding site" description="axial binding residue" evidence="13">
    <location>
        <position position="458"/>
    </location>
    <ligand>
        <name>heme</name>
        <dbReference type="ChEBI" id="CHEBI:30413"/>
    </ligand>
    <ligandPart>
        <name>Fe</name>
        <dbReference type="ChEBI" id="CHEBI:18248"/>
    </ligandPart>
</feature>
<dbReference type="PROSITE" id="PS00086">
    <property type="entry name" value="CYTOCHROME_P450"/>
    <property type="match status" value="1"/>
</dbReference>
<feature type="transmembrane region" description="Helical" evidence="15">
    <location>
        <begin position="12"/>
        <end position="31"/>
    </location>
</feature>
<dbReference type="GO" id="GO:0016705">
    <property type="term" value="F:oxidoreductase activity, acting on paired donors, with incorporation or reduction of molecular oxygen"/>
    <property type="evidence" value="ECO:0007669"/>
    <property type="project" value="InterPro"/>
</dbReference>
<evidence type="ECO:0000256" key="11">
    <source>
        <dbReference type="ARBA" id="ARBA00023033"/>
    </source>
</evidence>
<evidence type="ECO:0000256" key="5">
    <source>
        <dbReference type="ARBA" id="ARBA00022617"/>
    </source>
</evidence>
<dbReference type="PRINTS" id="PR00385">
    <property type="entry name" value="P450"/>
</dbReference>
<comment type="cofactor">
    <cofactor evidence="1 13">
        <name>heme</name>
        <dbReference type="ChEBI" id="CHEBI:30413"/>
    </cofactor>
</comment>
<evidence type="ECO:0000256" key="12">
    <source>
        <dbReference type="ARBA" id="ARBA00023136"/>
    </source>
</evidence>
<evidence type="ECO:0000256" key="13">
    <source>
        <dbReference type="PIRSR" id="PIRSR602401-1"/>
    </source>
</evidence>
<comment type="subcellular location">
    <subcellularLocation>
        <location evidence="3">Endoplasmic reticulum membrane</location>
        <topology evidence="3">Peripheral membrane protein</topology>
    </subcellularLocation>
    <subcellularLocation>
        <location evidence="2">Microsome membrane</location>
        <topology evidence="2">Peripheral membrane protein</topology>
    </subcellularLocation>
</comment>
<proteinExistence type="inferred from homology"/>
<protein>
    <submittedName>
        <fullName evidence="16">Cytochrome P450 6j1</fullName>
    </submittedName>
</protein>
<dbReference type="PRINTS" id="PR00463">
    <property type="entry name" value="EP450I"/>
</dbReference>
<evidence type="ECO:0000256" key="6">
    <source>
        <dbReference type="ARBA" id="ARBA00022723"/>
    </source>
</evidence>
<evidence type="ECO:0000256" key="7">
    <source>
        <dbReference type="ARBA" id="ARBA00022824"/>
    </source>
</evidence>
<dbReference type="InterPro" id="IPR050476">
    <property type="entry name" value="Insect_CytP450_Detox"/>
</dbReference>
<dbReference type="Pfam" id="PF00067">
    <property type="entry name" value="p450"/>
    <property type="match status" value="1"/>
</dbReference>
<dbReference type="CDD" id="cd11056">
    <property type="entry name" value="CYP6-like"/>
    <property type="match status" value="1"/>
</dbReference>
<keyword evidence="10 13" id="KW-0408">Iron</keyword>
<dbReference type="SUPFAM" id="SSF48264">
    <property type="entry name" value="Cytochrome P450"/>
    <property type="match status" value="1"/>
</dbReference>
<dbReference type="InterPro" id="IPR001128">
    <property type="entry name" value="Cyt_P450"/>
</dbReference>
<accession>A0A8D8PKI7</accession>
<dbReference type="AlphaFoldDB" id="A0A8D8PKI7"/>
<dbReference type="GO" id="GO:0005789">
    <property type="term" value="C:endoplasmic reticulum membrane"/>
    <property type="evidence" value="ECO:0007669"/>
    <property type="project" value="UniProtKB-SubCell"/>
</dbReference>
<evidence type="ECO:0000256" key="2">
    <source>
        <dbReference type="ARBA" id="ARBA00004174"/>
    </source>
</evidence>
<evidence type="ECO:0000256" key="15">
    <source>
        <dbReference type="SAM" id="Phobius"/>
    </source>
</evidence>
<dbReference type="GO" id="GO:0004497">
    <property type="term" value="F:monooxygenase activity"/>
    <property type="evidence" value="ECO:0007669"/>
    <property type="project" value="UniProtKB-KW"/>
</dbReference>
<sequence length="516" mass="60245">MILLLSSFLNPNILSLQVLLLILVVCLYKWSTATFGYWKKKKVPFVKPLPLVGNLGRIVRNDINIGYLLKELCDERVSDRFFGFYMTREPVLILNDADLVMQVMLKDFSLFNDKGFHVDEDFDMICNNIFFLKGQRWRFQRNKMAPAFTSGKQRAMYSIINACSKSFIKHLNKLSQETPRGLELDIKSTIEDLYTDIVCKCILGLEMHSIENPDREYKAIQDATLKPNWRLHVKQVTQFLMPYLDRKIRISDKHIEDWFYGFAEKNVSLRNEKKIERVDLLQNLINIYNENHNMDVNSEEYFGLRQLAANIFVFIVAGYETSALTTTFFLQKMALHPDIQERLRREILDVKKSKPNGQLEYEDYKGMTYLSMVLDETLRMYPVLPIFLRRTIAPYPIPHSDVTLDAGTYVITPVVALHYSSKYWTNPHQFDPERFSETNRPNIVPGSFIPFNEGPRQCIGKRFAYLQMKSSICEILTNFEIKRTARTVDQTEFVVGSMVMVPKEEIVAAFVPRKFD</sequence>
<reference evidence="16" key="1">
    <citation type="submission" date="2021-05" db="EMBL/GenBank/DDBJ databases">
        <authorList>
            <person name="Alioto T."/>
            <person name="Alioto T."/>
            <person name="Gomez Garrido J."/>
        </authorList>
    </citation>
    <scope>NUCLEOTIDE SEQUENCE</scope>
</reference>
<name>A0A8D8PKI7_9HEMI</name>
<keyword evidence="6 13" id="KW-0479">Metal-binding</keyword>
<dbReference type="GO" id="GO:0005506">
    <property type="term" value="F:iron ion binding"/>
    <property type="evidence" value="ECO:0007669"/>
    <property type="project" value="InterPro"/>
</dbReference>
<comment type="similarity">
    <text evidence="4 14">Belongs to the cytochrome P450 family.</text>
</comment>
<dbReference type="Gene3D" id="1.10.630.10">
    <property type="entry name" value="Cytochrome P450"/>
    <property type="match status" value="1"/>
</dbReference>
<keyword evidence="8" id="KW-0492">Microsome</keyword>
<keyword evidence="15" id="KW-0812">Transmembrane</keyword>
<evidence type="ECO:0000256" key="14">
    <source>
        <dbReference type="RuleBase" id="RU000461"/>
    </source>
</evidence>
<evidence type="ECO:0000256" key="1">
    <source>
        <dbReference type="ARBA" id="ARBA00001971"/>
    </source>
</evidence>
<evidence type="ECO:0000313" key="16">
    <source>
        <dbReference type="EMBL" id="CAG6606322.1"/>
    </source>
</evidence>
<dbReference type="PANTHER" id="PTHR24292">
    <property type="entry name" value="CYTOCHROME P450"/>
    <property type="match status" value="1"/>
</dbReference>
<keyword evidence="12 15" id="KW-0472">Membrane</keyword>
<dbReference type="InterPro" id="IPR002401">
    <property type="entry name" value="Cyt_P450_E_grp-I"/>
</dbReference>
<evidence type="ECO:0000256" key="10">
    <source>
        <dbReference type="ARBA" id="ARBA00023004"/>
    </source>
</evidence>
<keyword evidence="11 14" id="KW-0503">Monooxygenase</keyword>
<keyword evidence="15" id="KW-1133">Transmembrane helix</keyword>